<dbReference type="EMBL" id="JAHHHV010000080">
    <property type="protein sequence ID" value="MBW4467782.1"/>
    <property type="molecule type" value="Genomic_DNA"/>
</dbReference>
<evidence type="ECO:0000313" key="2">
    <source>
        <dbReference type="Proteomes" id="UP000707356"/>
    </source>
</evidence>
<dbReference type="Proteomes" id="UP000707356">
    <property type="component" value="Unassembled WGS sequence"/>
</dbReference>
<dbReference type="SUPFAM" id="SSF52833">
    <property type="entry name" value="Thioredoxin-like"/>
    <property type="match status" value="1"/>
</dbReference>
<reference evidence="1" key="1">
    <citation type="submission" date="2021-05" db="EMBL/GenBank/DDBJ databases">
        <authorList>
            <person name="Pietrasiak N."/>
            <person name="Ward R."/>
            <person name="Stajich J.E."/>
            <person name="Kurbessoian T."/>
        </authorList>
    </citation>
    <scope>NUCLEOTIDE SEQUENCE</scope>
    <source>
        <strain evidence="1">GSE-TBD4-15B</strain>
    </source>
</reference>
<dbReference type="Pfam" id="PF01257">
    <property type="entry name" value="2Fe-2S_thioredx"/>
    <property type="match status" value="1"/>
</dbReference>
<dbReference type="InterPro" id="IPR036249">
    <property type="entry name" value="Thioredoxin-like_sf"/>
</dbReference>
<name>A0A951PDN2_9CYAN</name>
<evidence type="ECO:0000313" key="1">
    <source>
        <dbReference type="EMBL" id="MBW4467782.1"/>
    </source>
</evidence>
<protein>
    <submittedName>
        <fullName evidence="1">(2Fe-2S) ferredoxin domain-containing protein</fullName>
    </submittedName>
</protein>
<accession>A0A951PDN2</accession>
<sequence length="211" mass="23629">MMHLHSDSHMQFDFEGQFLGFMSRDGKLNYLRLRVSSEEMQIKVPKTVWATLGLSPQVGEAIQVTGIGKFNHQTQAVKLKATQVMLLTEHDIALVPSPNLEADTTQASHTAKIKSKIKPKIKPKIKVLLCQKSGCLKRGGKELYERLDQALCERNLKQEVTIERTGCLKCCSAAPSLVIMPGNHRYSKVRPKMLPQIADAIAQHLTRVTKD</sequence>
<gene>
    <name evidence="1" type="ORF">KME07_20330</name>
</gene>
<dbReference type="Gene3D" id="3.40.30.10">
    <property type="entry name" value="Glutaredoxin"/>
    <property type="match status" value="1"/>
</dbReference>
<comment type="caution">
    <text evidence="1">The sequence shown here is derived from an EMBL/GenBank/DDBJ whole genome shotgun (WGS) entry which is preliminary data.</text>
</comment>
<dbReference type="CDD" id="cd02980">
    <property type="entry name" value="TRX_Fd_family"/>
    <property type="match status" value="1"/>
</dbReference>
<dbReference type="AlphaFoldDB" id="A0A951PDN2"/>
<proteinExistence type="predicted"/>
<organism evidence="1 2">
    <name type="scientific">Pegethrix bostrychoides GSE-TBD4-15B</name>
    <dbReference type="NCBI Taxonomy" id="2839662"/>
    <lineage>
        <taxon>Bacteria</taxon>
        <taxon>Bacillati</taxon>
        <taxon>Cyanobacteriota</taxon>
        <taxon>Cyanophyceae</taxon>
        <taxon>Oculatellales</taxon>
        <taxon>Oculatellaceae</taxon>
        <taxon>Pegethrix</taxon>
    </lineage>
</organism>
<reference evidence="1" key="2">
    <citation type="journal article" date="2022" name="Microbiol. Resour. Announc.">
        <title>Metagenome Sequencing to Explore Phylogenomics of Terrestrial Cyanobacteria.</title>
        <authorList>
            <person name="Ward R.D."/>
            <person name="Stajich J.E."/>
            <person name="Johansen J.R."/>
            <person name="Huntemann M."/>
            <person name="Clum A."/>
            <person name="Foster B."/>
            <person name="Foster B."/>
            <person name="Roux S."/>
            <person name="Palaniappan K."/>
            <person name="Varghese N."/>
            <person name="Mukherjee S."/>
            <person name="Reddy T.B.K."/>
            <person name="Daum C."/>
            <person name="Copeland A."/>
            <person name="Chen I.A."/>
            <person name="Ivanova N.N."/>
            <person name="Kyrpides N.C."/>
            <person name="Shapiro N."/>
            <person name="Eloe-Fadrosh E.A."/>
            <person name="Pietrasiak N."/>
        </authorList>
    </citation>
    <scope>NUCLEOTIDE SEQUENCE</scope>
    <source>
        <strain evidence="1">GSE-TBD4-15B</strain>
    </source>
</reference>